<dbReference type="Proteomes" id="UP001179600">
    <property type="component" value="Chromosome"/>
</dbReference>
<evidence type="ECO:0000313" key="2">
    <source>
        <dbReference type="Proteomes" id="UP001179600"/>
    </source>
</evidence>
<organism evidence="1 2">
    <name type="scientific">Vagococcus lutrae</name>
    <dbReference type="NCBI Taxonomy" id="81947"/>
    <lineage>
        <taxon>Bacteria</taxon>
        <taxon>Bacillati</taxon>
        <taxon>Bacillota</taxon>
        <taxon>Bacilli</taxon>
        <taxon>Lactobacillales</taxon>
        <taxon>Enterococcaceae</taxon>
        <taxon>Vagococcus</taxon>
    </lineage>
</organism>
<protein>
    <submittedName>
        <fullName evidence="1">Post-transcriptional regulator</fullName>
    </submittedName>
</protein>
<dbReference type="AlphaFoldDB" id="A0AAE9XG06"/>
<dbReference type="EMBL" id="CP116507">
    <property type="protein sequence ID" value="WCG23368.1"/>
    <property type="molecule type" value="Genomic_DNA"/>
</dbReference>
<gene>
    <name evidence="1" type="ORF">PML95_03765</name>
</gene>
<reference evidence="1" key="1">
    <citation type="submission" date="2023-01" db="EMBL/GenBank/DDBJ databases">
        <title>Oxazolidinone resistance genes in florfenicol resistant enterococci from beef cattle and veal calves at slaughter.</title>
        <authorList>
            <person name="Biggel M."/>
        </authorList>
    </citation>
    <scope>NUCLEOTIDE SEQUENCE</scope>
    <source>
        <strain evidence="1">K204-1</strain>
    </source>
</reference>
<accession>A0AAE9XG06</accession>
<dbReference type="Pfam" id="PF13797">
    <property type="entry name" value="Post_transc_reg"/>
    <property type="match status" value="1"/>
</dbReference>
<sequence length="91" mass="11417">MKTMEVWERWQLRRGMKQKTKEFHRLGYLNMTEAELWEYMQEKVWHHDWSTKEKRQSVMTITPNDFFDYQRVKAQVKDVLSFDWEDIDDLL</sequence>
<proteinExistence type="predicted"/>
<evidence type="ECO:0000313" key="1">
    <source>
        <dbReference type="EMBL" id="WCG23368.1"/>
    </source>
</evidence>
<dbReference type="InterPro" id="IPR025716">
    <property type="entry name" value="Post-transcriptional_regulator"/>
</dbReference>
<name>A0AAE9XG06_9ENTE</name>
<dbReference type="RefSeq" id="WP_023606594.1">
    <property type="nucleotide sequence ID" value="NZ_CP081833.1"/>
</dbReference>